<proteinExistence type="predicted"/>
<sequence>KIEQGEQIADFSKIEINRNFLIKAFHKICEIRKSFNSEKEEEIKKIEEAIDNGKIDFTKIQKNLALHKLSYFNTLSKKISVSKELLHSISLTVYGPIFELCVEMRKDLIKDYVWKKGSCPFCGTNTAMAKFEKEVGRRVLWCPLCGAEWVYKRLECPFFICPIVLSDIPLLYYSPFLCINIHPFSTDKSY</sequence>
<dbReference type="GO" id="GO:0051604">
    <property type="term" value="P:protein maturation"/>
    <property type="evidence" value="ECO:0007669"/>
    <property type="project" value="TreeGrafter"/>
</dbReference>
<protein>
    <recommendedName>
        <fullName evidence="2">Formate dehydrogenase accessory protein FdhE</fullName>
    </recommendedName>
</protein>
<dbReference type="PANTHER" id="PTHR37689:SF1">
    <property type="entry name" value="PROTEIN FDHE"/>
    <property type="match status" value="1"/>
</dbReference>
<dbReference type="PANTHER" id="PTHR37689">
    <property type="entry name" value="PROTEIN FDHE"/>
    <property type="match status" value="1"/>
</dbReference>
<dbReference type="InterPro" id="IPR006452">
    <property type="entry name" value="Formate_DH_accessory"/>
</dbReference>
<dbReference type="GO" id="GO:0005829">
    <property type="term" value="C:cytosol"/>
    <property type="evidence" value="ECO:0007669"/>
    <property type="project" value="TreeGrafter"/>
</dbReference>
<dbReference type="InterPro" id="IPR024064">
    <property type="entry name" value="FdhE-like_sf"/>
</dbReference>
<organism evidence="1">
    <name type="scientific">marine sediment metagenome</name>
    <dbReference type="NCBI Taxonomy" id="412755"/>
    <lineage>
        <taxon>unclassified sequences</taxon>
        <taxon>metagenomes</taxon>
        <taxon>ecological metagenomes</taxon>
    </lineage>
</organism>
<dbReference type="AlphaFoldDB" id="X1HTM7"/>
<evidence type="ECO:0008006" key="2">
    <source>
        <dbReference type="Google" id="ProtNLM"/>
    </source>
</evidence>
<comment type="caution">
    <text evidence="1">The sequence shown here is derived from an EMBL/GenBank/DDBJ whole genome shotgun (WGS) entry which is preliminary data.</text>
</comment>
<evidence type="ECO:0000313" key="1">
    <source>
        <dbReference type="EMBL" id="GAH48633.1"/>
    </source>
</evidence>
<gene>
    <name evidence="1" type="ORF">S03H2_33473</name>
</gene>
<dbReference type="SUPFAM" id="SSF144020">
    <property type="entry name" value="FdhE-like"/>
    <property type="match status" value="1"/>
</dbReference>
<accession>X1HTM7</accession>
<reference evidence="1" key="1">
    <citation type="journal article" date="2014" name="Front. Microbiol.">
        <title>High frequency of phylogenetically diverse reductive dehalogenase-homologous genes in deep subseafloor sedimentary metagenomes.</title>
        <authorList>
            <person name="Kawai M."/>
            <person name="Futagami T."/>
            <person name="Toyoda A."/>
            <person name="Takaki Y."/>
            <person name="Nishi S."/>
            <person name="Hori S."/>
            <person name="Arai W."/>
            <person name="Tsubouchi T."/>
            <person name="Morono Y."/>
            <person name="Uchiyama I."/>
            <person name="Ito T."/>
            <person name="Fujiyama A."/>
            <person name="Inagaki F."/>
            <person name="Takami H."/>
        </authorList>
    </citation>
    <scope>NUCLEOTIDE SEQUENCE</scope>
    <source>
        <strain evidence="1">Expedition CK06-06</strain>
    </source>
</reference>
<dbReference type="Gene3D" id="3.90.1670.10">
    <property type="entry name" value="FdhE-like domain"/>
    <property type="match status" value="1"/>
</dbReference>
<feature type="non-terminal residue" evidence="1">
    <location>
        <position position="1"/>
    </location>
</feature>
<name>X1HTM7_9ZZZZ</name>
<dbReference type="GO" id="GO:0008199">
    <property type="term" value="F:ferric iron binding"/>
    <property type="evidence" value="ECO:0007669"/>
    <property type="project" value="TreeGrafter"/>
</dbReference>
<dbReference type="EMBL" id="BARU01020370">
    <property type="protein sequence ID" value="GAH48633.1"/>
    <property type="molecule type" value="Genomic_DNA"/>
</dbReference>